<reference evidence="8 9" key="1">
    <citation type="submission" date="2019-07" db="EMBL/GenBank/DDBJ databases">
        <title>Georgenia wutianyii sp. nov. and Georgenia *** sp. nov. isolated from plateau pika (Ochotona curzoniae) in the Qinghai-Tibet plateau of China.</title>
        <authorList>
            <person name="Tian Z."/>
        </authorList>
    </citation>
    <scope>NUCLEOTIDE SEQUENCE [LARGE SCALE GENOMIC DNA]</scope>
    <source>
        <strain evidence="8 9">Z446</strain>
    </source>
</reference>
<dbReference type="GO" id="GO:0055085">
    <property type="term" value="P:transmembrane transport"/>
    <property type="evidence" value="ECO:0007669"/>
    <property type="project" value="TreeGrafter"/>
</dbReference>
<evidence type="ECO:0000313" key="9">
    <source>
        <dbReference type="Proteomes" id="UP000318693"/>
    </source>
</evidence>
<keyword evidence="5 7" id="KW-0472">Membrane</keyword>
<dbReference type="EMBL" id="VJXR01000042">
    <property type="protein sequence ID" value="TRW44531.1"/>
    <property type="molecule type" value="Genomic_DNA"/>
</dbReference>
<keyword evidence="9" id="KW-1185">Reference proteome</keyword>
<protein>
    <submittedName>
        <fullName evidence="8">AI-2E family transporter</fullName>
    </submittedName>
</protein>
<evidence type="ECO:0000256" key="7">
    <source>
        <dbReference type="SAM" id="Phobius"/>
    </source>
</evidence>
<comment type="subcellular location">
    <subcellularLocation>
        <location evidence="1">Membrane</location>
        <topology evidence="1">Multi-pass membrane protein</topology>
    </subcellularLocation>
</comment>
<gene>
    <name evidence="8" type="ORF">FJ693_13325</name>
</gene>
<organism evidence="8 9">
    <name type="scientific">Georgenia yuyongxinii</name>
    <dbReference type="NCBI Taxonomy" id="2589797"/>
    <lineage>
        <taxon>Bacteria</taxon>
        <taxon>Bacillati</taxon>
        <taxon>Actinomycetota</taxon>
        <taxon>Actinomycetes</taxon>
        <taxon>Micrococcales</taxon>
        <taxon>Bogoriellaceae</taxon>
        <taxon>Georgenia</taxon>
    </lineage>
</organism>
<evidence type="ECO:0000256" key="5">
    <source>
        <dbReference type="ARBA" id="ARBA00023136"/>
    </source>
</evidence>
<dbReference type="AlphaFoldDB" id="A0A552WP24"/>
<feature type="region of interest" description="Disordered" evidence="6">
    <location>
        <begin position="330"/>
        <end position="359"/>
    </location>
</feature>
<dbReference type="Proteomes" id="UP000318693">
    <property type="component" value="Unassembled WGS sequence"/>
</dbReference>
<dbReference type="PANTHER" id="PTHR21716">
    <property type="entry name" value="TRANSMEMBRANE PROTEIN"/>
    <property type="match status" value="1"/>
</dbReference>
<dbReference type="GO" id="GO:0016020">
    <property type="term" value="C:membrane"/>
    <property type="evidence" value="ECO:0007669"/>
    <property type="project" value="UniProtKB-SubCell"/>
</dbReference>
<feature type="transmembrane region" description="Helical" evidence="7">
    <location>
        <begin position="180"/>
        <end position="204"/>
    </location>
</feature>
<dbReference type="PANTHER" id="PTHR21716:SF64">
    <property type="entry name" value="AI-2 TRANSPORT PROTEIN TQSA"/>
    <property type="match status" value="1"/>
</dbReference>
<keyword evidence="3 7" id="KW-0812">Transmembrane</keyword>
<dbReference type="InterPro" id="IPR002549">
    <property type="entry name" value="AI-2E-like"/>
</dbReference>
<evidence type="ECO:0000256" key="4">
    <source>
        <dbReference type="ARBA" id="ARBA00022989"/>
    </source>
</evidence>
<evidence type="ECO:0000313" key="8">
    <source>
        <dbReference type="EMBL" id="TRW44531.1"/>
    </source>
</evidence>
<keyword evidence="4 7" id="KW-1133">Transmembrane helix</keyword>
<feature type="transmembrane region" description="Helical" evidence="7">
    <location>
        <begin position="274"/>
        <end position="296"/>
    </location>
</feature>
<feature type="transmembrane region" description="Helical" evidence="7">
    <location>
        <begin position="236"/>
        <end position="254"/>
    </location>
</feature>
<sequence>MHAAQSIVAPAFFALTLVVAGRPVQRRLVRLGMHRMLAALLVLLALYLVLAVLAFALGWSIAQLSTTLPQYGPEFEGLYQTVADWLTSLGVQVADIDQLLGVVDFNSILGVVRRAASGLSAVGAQVALLVVVMFFLALDSTDTTSRRALLARARPGLSAALSGFFVAVGRYWIVATVFGLIVAAVDVVALYVIGVPLAVTWGVLAFVTNYIPNIGFVLGLVPPALVALLDGGVSSMLWVVAVYSVINFTIQSIIQPKITGDVVGLSPTVTFFSLVFWALVVGPLGALLAVPLTLFFKAVLVDAHPDARWVDAFLVTAAAAEKPGVAEPVAAAEPTVVTDDGGAASAEPGPESFPDRQEG</sequence>
<accession>A0A552WP24</accession>
<proteinExistence type="inferred from homology"/>
<name>A0A552WP24_9MICO</name>
<evidence type="ECO:0000256" key="1">
    <source>
        <dbReference type="ARBA" id="ARBA00004141"/>
    </source>
</evidence>
<feature type="transmembrane region" description="Helical" evidence="7">
    <location>
        <begin position="115"/>
        <end position="136"/>
    </location>
</feature>
<feature type="transmembrane region" description="Helical" evidence="7">
    <location>
        <begin position="36"/>
        <end position="59"/>
    </location>
</feature>
<dbReference type="Pfam" id="PF01594">
    <property type="entry name" value="AI-2E_transport"/>
    <property type="match status" value="1"/>
</dbReference>
<comment type="similarity">
    <text evidence="2">Belongs to the autoinducer-2 exporter (AI-2E) (TC 2.A.86) family.</text>
</comment>
<evidence type="ECO:0000256" key="6">
    <source>
        <dbReference type="SAM" id="MobiDB-lite"/>
    </source>
</evidence>
<evidence type="ECO:0000256" key="3">
    <source>
        <dbReference type="ARBA" id="ARBA00022692"/>
    </source>
</evidence>
<evidence type="ECO:0000256" key="2">
    <source>
        <dbReference type="ARBA" id="ARBA00009773"/>
    </source>
</evidence>
<comment type="caution">
    <text evidence="8">The sequence shown here is derived from an EMBL/GenBank/DDBJ whole genome shotgun (WGS) entry which is preliminary data.</text>
</comment>